<dbReference type="EMBL" id="RBRA01000246">
    <property type="protein sequence ID" value="RMQ20449.1"/>
    <property type="molecule type" value="Genomic_DNA"/>
</dbReference>
<dbReference type="Proteomes" id="UP000269044">
    <property type="component" value="Unassembled WGS sequence"/>
</dbReference>
<name>A0A3M4JTS0_9PSED</name>
<dbReference type="AlphaFoldDB" id="A0A3M4JTS0"/>
<sequence length="75" mass="8085">MAVRRSGSRLTALTSQPSQASDSSRKRPMWSSPTRLSIADLRPSLAVPKAILADEPPRYLAKLETSSSRAPTCCA</sequence>
<gene>
    <name evidence="2" type="ORF">ALQ08_103766</name>
</gene>
<reference evidence="2 3" key="1">
    <citation type="submission" date="2018-08" db="EMBL/GenBank/DDBJ databases">
        <title>Recombination of ecologically and evolutionarily significant loci maintains genetic cohesion in the Pseudomonas syringae species complex.</title>
        <authorList>
            <person name="Dillon M."/>
            <person name="Thakur S."/>
            <person name="Almeida R.N.D."/>
            <person name="Weir B.S."/>
            <person name="Guttman D.S."/>
        </authorList>
    </citation>
    <scope>NUCLEOTIDE SEQUENCE [LARGE SCALE GENOMIC DNA]</scope>
    <source>
        <strain evidence="2 3">ICMP 13052</strain>
    </source>
</reference>
<comment type="caution">
    <text evidence="2">The sequence shown here is derived from an EMBL/GenBank/DDBJ whole genome shotgun (WGS) entry which is preliminary data.</text>
</comment>
<proteinExistence type="predicted"/>
<protein>
    <submittedName>
        <fullName evidence="2">Uncharacterized protein</fullName>
    </submittedName>
</protein>
<evidence type="ECO:0000313" key="3">
    <source>
        <dbReference type="Proteomes" id="UP000269044"/>
    </source>
</evidence>
<feature type="region of interest" description="Disordered" evidence="1">
    <location>
        <begin position="1"/>
        <end position="35"/>
    </location>
</feature>
<accession>A0A3M4JTS0</accession>
<evidence type="ECO:0000256" key="1">
    <source>
        <dbReference type="SAM" id="MobiDB-lite"/>
    </source>
</evidence>
<evidence type="ECO:0000313" key="2">
    <source>
        <dbReference type="EMBL" id="RMQ20449.1"/>
    </source>
</evidence>
<organism evidence="2 3">
    <name type="scientific">Pseudomonas syringae pv. delphinii</name>
    <dbReference type="NCBI Taxonomy" id="192088"/>
    <lineage>
        <taxon>Bacteria</taxon>
        <taxon>Pseudomonadati</taxon>
        <taxon>Pseudomonadota</taxon>
        <taxon>Gammaproteobacteria</taxon>
        <taxon>Pseudomonadales</taxon>
        <taxon>Pseudomonadaceae</taxon>
        <taxon>Pseudomonas</taxon>
    </lineage>
</organism>
<feature type="compositionally biased region" description="Polar residues" evidence="1">
    <location>
        <begin position="8"/>
        <end position="22"/>
    </location>
</feature>